<dbReference type="AlphaFoldDB" id="A0A285ZZH9"/>
<keyword evidence="1" id="KW-0812">Transmembrane</keyword>
<dbReference type="OrthoDB" id="9813525at2"/>
<accession>A0A285ZZH9</accession>
<keyword evidence="3" id="KW-1185">Reference proteome</keyword>
<dbReference type="InterPro" id="IPR021279">
    <property type="entry name" value="DUF2721"/>
</dbReference>
<proteinExistence type="predicted"/>
<feature type="transmembrane region" description="Helical" evidence="1">
    <location>
        <begin position="92"/>
        <end position="112"/>
    </location>
</feature>
<dbReference type="Pfam" id="PF11026">
    <property type="entry name" value="DUF2721"/>
    <property type="match status" value="1"/>
</dbReference>
<keyword evidence="1" id="KW-0472">Membrane</keyword>
<dbReference type="RefSeq" id="WP_097131457.1">
    <property type="nucleotide sequence ID" value="NZ_OCMT01000002.1"/>
</dbReference>
<evidence type="ECO:0000313" key="2">
    <source>
        <dbReference type="EMBL" id="SOD15037.1"/>
    </source>
</evidence>
<dbReference type="EMBL" id="OCMT01000002">
    <property type="protein sequence ID" value="SOD15037.1"/>
    <property type="molecule type" value="Genomic_DNA"/>
</dbReference>
<keyword evidence="1" id="KW-1133">Transmembrane helix</keyword>
<organism evidence="2 3">
    <name type="scientific">Pedobacter xixiisoli</name>
    <dbReference type="NCBI Taxonomy" id="1476464"/>
    <lineage>
        <taxon>Bacteria</taxon>
        <taxon>Pseudomonadati</taxon>
        <taxon>Bacteroidota</taxon>
        <taxon>Sphingobacteriia</taxon>
        <taxon>Sphingobacteriales</taxon>
        <taxon>Sphingobacteriaceae</taxon>
        <taxon>Pedobacter</taxon>
    </lineage>
</organism>
<evidence type="ECO:0000313" key="3">
    <source>
        <dbReference type="Proteomes" id="UP000219281"/>
    </source>
</evidence>
<dbReference type="Proteomes" id="UP000219281">
    <property type="component" value="Unassembled WGS sequence"/>
</dbReference>
<gene>
    <name evidence="2" type="ORF">SAMN06297358_2008</name>
</gene>
<evidence type="ECO:0008006" key="4">
    <source>
        <dbReference type="Google" id="ProtNLM"/>
    </source>
</evidence>
<feature type="transmembrane region" description="Helical" evidence="1">
    <location>
        <begin position="12"/>
        <end position="33"/>
    </location>
</feature>
<protein>
    <recommendedName>
        <fullName evidence="4">II family cellulose-binding protein</fullName>
    </recommendedName>
</protein>
<sequence length="146" mass="16713">MQLSLNVPALFFPAISLIMLAYTNRFLALASLVRSLKSKYEQTDKNTGLHKQIQNLRYRLRLIKNMQAFGVLSFACCLFCMLFIYLGKEVTAEIFFGLSLFFFMVSLLISLLEIQLSTKALELELSSIEGIEDDSIVSKIKKKFEH</sequence>
<reference evidence="3" key="1">
    <citation type="submission" date="2017-09" db="EMBL/GenBank/DDBJ databases">
        <authorList>
            <person name="Varghese N."/>
            <person name="Submissions S."/>
        </authorList>
    </citation>
    <scope>NUCLEOTIDE SEQUENCE [LARGE SCALE GENOMIC DNA]</scope>
    <source>
        <strain evidence="3">CGMCC 1.12803</strain>
    </source>
</reference>
<feature type="transmembrane region" description="Helical" evidence="1">
    <location>
        <begin position="66"/>
        <end position="86"/>
    </location>
</feature>
<name>A0A285ZZH9_9SPHI</name>
<evidence type="ECO:0000256" key="1">
    <source>
        <dbReference type="SAM" id="Phobius"/>
    </source>
</evidence>